<keyword evidence="1" id="KW-0472">Membrane</keyword>
<evidence type="ECO:0000313" key="2">
    <source>
        <dbReference type="EMBL" id="KUL30257.1"/>
    </source>
</evidence>
<feature type="transmembrane region" description="Helical" evidence="1">
    <location>
        <begin position="75"/>
        <end position="97"/>
    </location>
</feature>
<evidence type="ECO:0000313" key="3">
    <source>
        <dbReference type="Proteomes" id="UP000053244"/>
    </source>
</evidence>
<evidence type="ECO:0000256" key="1">
    <source>
        <dbReference type="SAM" id="Phobius"/>
    </source>
</evidence>
<comment type="caution">
    <text evidence="2">The sequence shown here is derived from an EMBL/GenBank/DDBJ whole genome shotgun (WGS) entry which is preliminary data.</text>
</comment>
<dbReference type="EMBL" id="LLZH01000257">
    <property type="protein sequence ID" value="KUL30257.1"/>
    <property type="molecule type" value="Genomic_DNA"/>
</dbReference>
<keyword evidence="1" id="KW-0812">Transmembrane</keyword>
<organism evidence="2 3">
    <name type="scientific">Actinoplanes awajinensis subsp. mycoplanecinus</name>
    <dbReference type="NCBI Taxonomy" id="135947"/>
    <lineage>
        <taxon>Bacteria</taxon>
        <taxon>Bacillati</taxon>
        <taxon>Actinomycetota</taxon>
        <taxon>Actinomycetes</taxon>
        <taxon>Micromonosporales</taxon>
        <taxon>Micromonosporaceae</taxon>
        <taxon>Actinoplanes</taxon>
    </lineage>
</organism>
<name>A0A101JNV2_9ACTN</name>
<dbReference type="RefSeq" id="WP_067696179.1">
    <property type="nucleotide sequence ID" value="NZ_LLZH01000257.1"/>
</dbReference>
<dbReference type="Proteomes" id="UP000053244">
    <property type="component" value="Unassembled WGS sequence"/>
</dbReference>
<keyword evidence="1" id="KW-1133">Transmembrane helix</keyword>
<proteinExistence type="predicted"/>
<dbReference type="AlphaFoldDB" id="A0A101JNV2"/>
<accession>A0A101JNV2</accession>
<sequence length="278" mass="29510">MRYATPNRSAHRATSAPDLTLLVRPLVLFRTWLVRQAPRPTAGQHRQPARPRVHTRLLVRPRRHAWREPHATMHLLTRGLAALIVLGICLMLGFLIVSDEGRDPAAATDRTIASRAADPSPLTVAETFPAGAAGYQVENAVAETDCTVAVTGALRSELSGYGCSQAVRATLAVPDSGYLVTAGVLNLADTQSANAVADRVRALVETGDGSFTAMTGAQIPSGTPVGWRARGHYLLYCVITGPAGEPVPSGEPLLGQITSHLLDDYLSDLVLARRASGS</sequence>
<reference evidence="2 3" key="1">
    <citation type="submission" date="2015-10" db="EMBL/GenBank/DDBJ databases">
        <authorList>
            <person name="Gilbert D.G."/>
        </authorList>
    </citation>
    <scope>NUCLEOTIDE SEQUENCE [LARGE SCALE GENOMIC DNA]</scope>
    <source>
        <strain evidence="2 3">NRRL B-16712</strain>
    </source>
</reference>
<protein>
    <submittedName>
        <fullName evidence="2">Uncharacterized protein</fullName>
    </submittedName>
</protein>
<keyword evidence="3" id="KW-1185">Reference proteome</keyword>
<dbReference type="OrthoDB" id="3362655at2"/>
<gene>
    <name evidence="2" type="ORF">ADL15_25395</name>
</gene>